<comment type="caution">
    <text evidence="2">The sequence shown here is derived from an EMBL/GenBank/DDBJ whole genome shotgun (WGS) entry which is preliminary data.</text>
</comment>
<feature type="region of interest" description="Disordered" evidence="1">
    <location>
        <begin position="1"/>
        <end position="30"/>
    </location>
</feature>
<gene>
    <name evidence="2" type="ORF">DPMN_152241</name>
</gene>
<evidence type="ECO:0000313" key="3">
    <source>
        <dbReference type="Proteomes" id="UP000828390"/>
    </source>
</evidence>
<proteinExistence type="predicted"/>
<dbReference type="Proteomes" id="UP000828390">
    <property type="component" value="Unassembled WGS sequence"/>
</dbReference>
<dbReference type="AlphaFoldDB" id="A0A9D4FH46"/>
<evidence type="ECO:0000313" key="2">
    <source>
        <dbReference type="EMBL" id="KAH3798640.1"/>
    </source>
</evidence>
<keyword evidence="3" id="KW-1185">Reference proteome</keyword>
<sequence>MENAYRLNRSPFGLDRQYPKEKSKARSSLFKSQEARNAIMKRHKVQIKYPARLCVNGRTIIDMFPELFQVLGHDRLVVGNTEKMNIKYLKTQAKKKECTLQIQ</sequence>
<reference evidence="2" key="1">
    <citation type="journal article" date="2019" name="bioRxiv">
        <title>The Genome of the Zebra Mussel, Dreissena polymorpha: A Resource for Invasive Species Research.</title>
        <authorList>
            <person name="McCartney M.A."/>
            <person name="Auch B."/>
            <person name="Kono T."/>
            <person name="Mallez S."/>
            <person name="Zhang Y."/>
            <person name="Obille A."/>
            <person name="Becker A."/>
            <person name="Abrahante J.E."/>
            <person name="Garbe J."/>
            <person name="Badalamenti J.P."/>
            <person name="Herman A."/>
            <person name="Mangelson H."/>
            <person name="Liachko I."/>
            <person name="Sullivan S."/>
            <person name="Sone E.D."/>
            <person name="Koren S."/>
            <person name="Silverstein K.A.T."/>
            <person name="Beckman K.B."/>
            <person name="Gohl D.M."/>
        </authorList>
    </citation>
    <scope>NUCLEOTIDE SEQUENCE</scope>
    <source>
        <strain evidence="2">Duluth1</strain>
        <tissue evidence="2">Whole animal</tissue>
    </source>
</reference>
<evidence type="ECO:0000256" key="1">
    <source>
        <dbReference type="SAM" id="MobiDB-lite"/>
    </source>
</evidence>
<accession>A0A9D4FH46</accession>
<name>A0A9D4FH46_DREPO</name>
<reference evidence="2" key="2">
    <citation type="submission" date="2020-11" db="EMBL/GenBank/DDBJ databases">
        <authorList>
            <person name="McCartney M.A."/>
            <person name="Auch B."/>
            <person name="Kono T."/>
            <person name="Mallez S."/>
            <person name="Becker A."/>
            <person name="Gohl D.M."/>
            <person name="Silverstein K.A.T."/>
            <person name="Koren S."/>
            <person name="Bechman K.B."/>
            <person name="Herman A."/>
            <person name="Abrahante J.E."/>
            <person name="Garbe J."/>
        </authorList>
    </citation>
    <scope>NUCLEOTIDE SEQUENCE</scope>
    <source>
        <strain evidence="2">Duluth1</strain>
        <tissue evidence="2">Whole animal</tissue>
    </source>
</reference>
<organism evidence="2 3">
    <name type="scientific">Dreissena polymorpha</name>
    <name type="common">Zebra mussel</name>
    <name type="synonym">Mytilus polymorpha</name>
    <dbReference type="NCBI Taxonomy" id="45954"/>
    <lineage>
        <taxon>Eukaryota</taxon>
        <taxon>Metazoa</taxon>
        <taxon>Spiralia</taxon>
        <taxon>Lophotrochozoa</taxon>
        <taxon>Mollusca</taxon>
        <taxon>Bivalvia</taxon>
        <taxon>Autobranchia</taxon>
        <taxon>Heteroconchia</taxon>
        <taxon>Euheterodonta</taxon>
        <taxon>Imparidentia</taxon>
        <taxon>Neoheterodontei</taxon>
        <taxon>Myida</taxon>
        <taxon>Dreissenoidea</taxon>
        <taxon>Dreissenidae</taxon>
        <taxon>Dreissena</taxon>
    </lineage>
</organism>
<dbReference type="EMBL" id="JAIWYP010000007">
    <property type="protein sequence ID" value="KAH3798640.1"/>
    <property type="molecule type" value="Genomic_DNA"/>
</dbReference>
<protein>
    <submittedName>
        <fullName evidence="2">Uncharacterized protein</fullName>
    </submittedName>
</protein>